<dbReference type="PaxDb" id="55529-EKX31498"/>
<dbReference type="Proteomes" id="UP000011087">
    <property type="component" value="Unassembled WGS sequence"/>
</dbReference>
<evidence type="ECO:0000256" key="1">
    <source>
        <dbReference type="SAM" id="MobiDB-lite"/>
    </source>
</evidence>
<organism evidence="2">
    <name type="scientific">Guillardia theta (strain CCMP2712)</name>
    <name type="common">Cryptophyte</name>
    <dbReference type="NCBI Taxonomy" id="905079"/>
    <lineage>
        <taxon>Eukaryota</taxon>
        <taxon>Cryptophyceae</taxon>
        <taxon>Pyrenomonadales</taxon>
        <taxon>Geminigeraceae</taxon>
        <taxon>Guillardia</taxon>
    </lineage>
</organism>
<dbReference type="HOGENOM" id="CLU_1933094_0_0_1"/>
<reference evidence="4" key="2">
    <citation type="submission" date="2012-11" db="EMBL/GenBank/DDBJ databases">
        <authorList>
            <person name="Kuo A."/>
            <person name="Curtis B.A."/>
            <person name="Tanifuji G."/>
            <person name="Burki F."/>
            <person name="Gruber A."/>
            <person name="Irimia M."/>
            <person name="Maruyama S."/>
            <person name="Arias M.C."/>
            <person name="Ball S.G."/>
            <person name="Gile G.H."/>
            <person name="Hirakawa Y."/>
            <person name="Hopkins J.F."/>
            <person name="Rensing S.A."/>
            <person name="Schmutz J."/>
            <person name="Symeonidi A."/>
            <person name="Elias M."/>
            <person name="Eveleigh R.J."/>
            <person name="Herman E.K."/>
            <person name="Klute M.J."/>
            <person name="Nakayama T."/>
            <person name="Obornik M."/>
            <person name="Reyes-Prieto A."/>
            <person name="Armbrust E.V."/>
            <person name="Aves S.J."/>
            <person name="Beiko R.G."/>
            <person name="Coutinho P."/>
            <person name="Dacks J.B."/>
            <person name="Durnford D.G."/>
            <person name="Fast N.M."/>
            <person name="Green B.R."/>
            <person name="Grisdale C."/>
            <person name="Hempe F."/>
            <person name="Henrissat B."/>
            <person name="Hoppner M.P."/>
            <person name="Ishida K.-I."/>
            <person name="Kim E."/>
            <person name="Koreny L."/>
            <person name="Kroth P.G."/>
            <person name="Liu Y."/>
            <person name="Malik S.-B."/>
            <person name="Maier U.G."/>
            <person name="McRose D."/>
            <person name="Mock T."/>
            <person name="Neilson J.A."/>
            <person name="Onodera N.T."/>
            <person name="Poole A.M."/>
            <person name="Pritham E.J."/>
            <person name="Richards T.A."/>
            <person name="Rocap G."/>
            <person name="Roy S.W."/>
            <person name="Sarai C."/>
            <person name="Schaack S."/>
            <person name="Shirato S."/>
            <person name="Slamovits C.H."/>
            <person name="Spencer D.F."/>
            <person name="Suzuki S."/>
            <person name="Worden A.Z."/>
            <person name="Zauner S."/>
            <person name="Barry K."/>
            <person name="Bell C."/>
            <person name="Bharti A.K."/>
            <person name="Crow J.A."/>
            <person name="Grimwood J."/>
            <person name="Kramer R."/>
            <person name="Lindquist E."/>
            <person name="Lucas S."/>
            <person name="Salamov A."/>
            <person name="McFadden G.I."/>
            <person name="Lane C.E."/>
            <person name="Keeling P.J."/>
            <person name="Gray M.W."/>
            <person name="Grigoriev I.V."/>
            <person name="Archibald J.M."/>
        </authorList>
    </citation>
    <scope>NUCLEOTIDE SEQUENCE</scope>
    <source>
        <strain evidence="4">CCMP2712</strain>
    </source>
</reference>
<reference evidence="2 4" key="1">
    <citation type="journal article" date="2012" name="Nature">
        <title>Algal genomes reveal evolutionary mosaicism and the fate of nucleomorphs.</title>
        <authorList>
            <consortium name="DOE Joint Genome Institute"/>
            <person name="Curtis B.A."/>
            <person name="Tanifuji G."/>
            <person name="Burki F."/>
            <person name="Gruber A."/>
            <person name="Irimia M."/>
            <person name="Maruyama S."/>
            <person name="Arias M.C."/>
            <person name="Ball S.G."/>
            <person name="Gile G.H."/>
            <person name="Hirakawa Y."/>
            <person name="Hopkins J.F."/>
            <person name="Kuo A."/>
            <person name="Rensing S.A."/>
            <person name="Schmutz J."/>
            <person name="Symeonidi A."/>
            <person name="Elias M."/>
            <person name="Eveleigh R.J."/>
            <person name="Herman E.K."/>
            <person name="Klute M.J."/>
            <person name="Nakayama T."/>
            <person name="Obornik M."/>
            <person name="Reyes-Prieto A."/>
            <person name="Armbrust E.V."/>
            <person name="Aves S.J."/>
            <person name="Beiko R.G."/>
            <person name="Coutinho P."/>
            <person name="Dacks J.B."/>
            <person name="Durnford D.G."/>
            <person name="Fast N.M."/>
            <person name="Green B.R."/>
            <person name="Grisdale C.J."/>
            <person name="Hempel F."/>
            <person name="Henrissat B."/>
            <person name="Hoppner M.P."/>
            <person name="Ishida K."/>
            <person name="Kim E."/>
            <person name="Koreny L."/>
            <person name="Kroth P.G."/>
            <person name="Liu Y."/>
            <person name="Malik S.B."/>
            <person name="Maier U.G."/>
            <person name="McRose D."/>
            <person name="Mock T."/>
            <person name="Neilson J.A."/>
            <person name="Onodera N.T."/>
            <person name="Poole A.M."/>
            <person name="Pritham E.J."/>
            <person name="Richards T.A."/>
            <person name="Rocap G."/>
            <person name="Roy S.W."/>
            <person name="Sarai C."/>
            <person name="Schaack S."/>
            <person name="Shirato S."/>
            <person name="Slamovits C.H."/>
            <person name="Spencer D.F."/>
            <person name="Suzuki S."/>
            <person name="Worden A.Z."/>
            <person name="Zauner S."/>
            <person name="Barry K."/>
            <person name="Bell C."/>
            <person name="Bharti A.K."/>
            <person name="Crow J.A."/>
            <person name="Grimwood J."/>
            <person name="Kramer R."/>
            <person name="Lindquist E."/>
            <person name="Lucas S."/>
            <person name="Salamov A."/>
            <person name="McFadden G.I."/>
            <person name="Lane C.E."/>
            <person name="Keeling P.J."/>
            <person name="Gray M.W."/>
            <person name="Grigoriev I.V."/>
            <person name="Archibald J.M."/>
        </authorList>
    </citation>
    <scope>NUCLEOTIDE SEQUENCE</scope>
    <source>
        <strain evidence="2 4">CCMP2712</strain>
    </source>
</reference>
<protein>
    <submittedName>
        <fullName evidence="2 3">Uncharacterized protein</fullName>
    </submittedName>
</protein>
<feature type="non-terminal residue" evidence="2">
    <location>
        <position position="146"/>
    </location>
</feature>
<name>L1I5F5_GUITC</name>
<keyword evidence="4" id="KW-1185">Reference proteome</keyword>
<feature type="compositionally biased region" description="Acidic residues" evidence="1">
    <location>
        <begin position="22"/>
        <end position="32"/>
    </location>
</feature>
<dbReference type="KEGG" id="gtt:GUITHDRAFT_156565"/>
<gene>
    <name evidence="2" type="ORF">GUITHDRAFT_156565</name>
</gene>
<dbReference type="EMBL" id="JH993271">
    <property type="protein sequence ID" value="EKX31498.1"/>
    <property type="molecule type" value="Genomic_DNA"/>
</dbReference>
<evidence type="ECO:0000313" key="4">
    <source>
        <dbReference type="Proteomes" id="UP000011087"/>
    </source>
</evidence>
<feature type="region of interest" description="Disordered" evidence="1">
    <location>
        <begin position="1"/>
        <end position="34"/>
    </location>
</feature>
<proteinExistence type="predicted"/>
<sequence>MNLPRRVSASNGIQKRRRQEDFDTSLEQEETCDESKIPEDLRLPMILQMSVDDRDLPRMYWNKPRSDLNIRLEPGIGVQYQCEDHRGVEVNRLGMIKSLDSDAQVVEVYIMYDRVLLEHVDENITTNRVPCVALKRILTKIGNRDC</sequence>
<reference evidence="3" key="3">
    <citation type="submission" date="2016-03" db="UniProtKB">
        <authorList>
            <consortium name="EnsemblProtists"/>
        </authorList>
    </citation>
    <scope>IDENTIFICATION</scope>
</reference>
<accession>L1I5F5</accession>
<dbReference type="GeneID" id="17288219"/>
<evidence type="ECO:0000313" key="3">
    <source>
        <dbReference type="EnsemblProtists" id="EKX31498"/>
    </source>
</evidence>
<dbReference type="AlphaFoldDB" id="L1I5F5"/>
<dbReference type="EnsemblProtists" id="EKX31498">
    <property type="protein sequence ID" value="EKX31498"/>
    <property type="gene ID" value="GUITHDRAFT_156565"/>
</dbReference>
<evidence type="ECO:0000313" key="2">
    <source>
        <dbReference type="EMBL" id="EKX31498.1"/>
    </source>
</evidence>
<dbReference type="RefSeq" id="XP_005818478.1">
    <property type="nucleotide sequence ID" value="XM_005818421.1"/>
</dbReference>